<dbReference type="InParanoid" id="B7FZ32"/>
<dbReference type="STRING" id="556484.B7FZ32"/>
<dbReference type="InterPro" id="IPR010987">
    <property type="entry name" value="Glutathione-S-Trfase_C-like"/>
</dbReference>
<protein>
    <recommendedName>
        <fullName evidence="2">GST C-terminal domain-containing protein</fullName>
    </recommendedName>
</protein>
<dbReference type="PANTHER" id="PTHR43968:SF6">
    <property type="entry name" value="GLUTATHIONE S-TRANSFERASE OMEGA"/>
    <property type="match status" value="1"/>
</dbReference>
<dbReference type="GeneID" id="7200991"/>
<dbReference type="PaxDb" id="2850-Phatr45899"/>
<dbReference type="HOGENOM" id="CLU_011226_9_0_1"/>
<organism evidence="3 4">
    <name type="scientific">Phaeodactylum tricornutum (strain CCAP 1055/1)</name>
    <dbReference type="NCBI Taxonomy" id="556484"/>
    <lineage>
        <taxon>Eukaryota</taxon>
        <taxon>Sar</taxon>
        <taxon>Stramenopiles</taxon>
        <taxon>Ochrophyta</taxon>
        <taxon>Bacillariophyta</taxon>
        <taxon>Bacillariophyceae</taxon>
        <taxon>Bacillariophycidae</taxon>
        <taxon>Naviculales</taxon>
        <taxon>Phaeodactylaceae</taxon>
        <taxon>Phaeodactylum</taxon>
    </lineage>
</organism>
<reference evidence="3 4" key="1">
    <citation type="journal article" date="2008" name="Nature">
        <title>The Phaeodactylum genome reveals the evolutionary history of diatom genomes.</title>
        <authorList>
            <person name="Bowler C."/>
            <person name="Allen A.E."/>
            <person name="Badger J.H."/>
            <person name="Grimwood J."/>
            <person name="Jabbari K."/>
            <person name="Kuo A."/>
            <person name="Maheswari U."/>
            <person name="Martens C."/>
            <person name="Maumus F."/>
            <person name="Otillar R.P."/>
            <person name="Rayko E."/>
            <person name="Salamov A."/>
            <person name="Vandepoele K."/>
            <person name="Beszteri B."/>
            <person name="Gruber A."/>
            <person name="Heijde M."/>
            <person name="Katinka M."/>
            <person name="Mock T."/>
            <person name="Valentin K."/>
            <person name="Verret F."/>
            <person name="Berges J.A."/>
            <person name="Brownlee C."/>
            <person name="Cadoret J.P."/>
            <person name="Chiovitti A."/>
            <person name="Choi C.J."/>
            <person name="Coesel S."/>
            <person name="De Martino A."/>
            <person name="Detter J.C."/>
            <person name="Durkin C."/>
            <person name="Falciatore A."/>
            <person name="Fournet J."/>
            <person name="Haruta M."/>
            <person name="Huysman M.J."/>
            <person name="Jenkins B.D."/>
            <person name="Jiroutova K."/>
            <person name="Jorgensen R.E."/>
            <person name="Joubert Y."/>
            <person name="Kaplan A."/>
            <person name="Kroger N."/>
            <person name="Kroth P.G."/>
            <person name="La Roche J."/>
            <person name="Lindquist E."/>
            <person name="Lommer M."/>
            <person name="Martin-Jezequel V."/>
            <person name="Lopez P.J."/>
            <person name="Lucas S."/>
            <person name="Mangogna M."/>
            <person name="McGinnis K."/>
            <person name="Medlin L.K."/>
            <person name="Montsant A."/>
            <person name="Oudot-Le Secq M.P."/>
            <person name="Napoli C."/>
            <person name="Obornik M."/>
            <person name="Parker M.S."/>
            <person name="Petit J.L."/>
            <person name="Porcel B.M."/>
            <person name="Poulsen N."/>
            <person name="Robison M."/>
            <person name="Rychlewski L."/>
            <person name="Rynearson T.A."/>
            <person name="Schmutz J."/>
            <person name="Shapiro H."/>
            <person name="Siaut M."/>
            <person name="Stanley M."/>
            <person name="Sussman M.R."/>
            <person name="Taylor A.R."/>
            <person name="Vardi A."/>
            <person name="von Dassow P."/>
            <person name="Vyverman W."/>
            <person name="Willis A."/>
            <person name="Wyrwicz L.S."/>
            <person name="Rokhsar D.S."/>
            <person name="Weissenbach J."/>
            <person name="Armbrust E.V."/>
            <person name="Green B.R."/>
            <person name="Van de Peer Y."/>
            <person name="Grigoriev I.V."/>
        </authorList>
    </citation>
    <scope>NUCLEOTIDE SEQUENCE [LARGE SCALE GENOMIC DNA]</scope>
    <source>
        <strain evidence="3 4">CCAP 1055/1</strain>
    </source>
</reference>
<name>B7FZ32_PHATC</name>
<dbReference type="Gene3D" id="1.20.1050.10">
    <property type="match status" value="1"/>
</dbReference>
<evidence type="ECO:0000313" key="3">
    <source>
        <dbReference type="EMBL" id="EEC48272.1"/>
    </source>
</evidence>
<dbReference type="InterPro" id="IPR050983">
    <property type="entry name" value="GST_Omega/HSP26"/>
</dbReference>
<proteinExistence type="predicted"/>
<accession>B7FZ32</accession>
<feature type="compositionally biased region" description="Basic and acidic residues" evidence="1">
    <location>
        <begin position="310"/>
        <end position="324"/>
    </location>
</feature>
<evidence type="ECO:0000313" key="4">
    <source>
        <dbReference type="Proteomes" id="UP000000759"/>
    </source>
</evidence>
<dbReference type="eggNOG" id="KOG0406">
    <property type="taxonomic scope" value="Eukaryota"/>
</dbReference>
<dbReference type="InterPro" id="IPR036282">
    <property type="entry name" value="Glutathione-S-Trfase_C_sf"/>
</dbReference>
<dbReference type="KEGG" id="pti:PHATRDRAFT_45899"/>
<dbReference type="SUPFAM" id="SSF47616">
    <property type="entry name" value="GST C-terminal domain-like"/>
    <property type="match status" value="1"/>
</dbReference>
<dbReference type="RefSeq" id="XP_002180081.1">
    <property type="nucleotide sequence ID" value="XM_002180045.1"/>
</dbReference>
<gene>
    <name evidence="3" type="ORF">PHATRDRAFT_45899</name>
</gene>
<keyword evidence="4" id="KW-1185">Reference proteome</keyword>
<dbReference type="OMA" id="TESIVCI"/>
<dbReference type="OrthoDB" id="4951845at2759"/>
<dbReference type="Gene3D" id="3.40.30.10">
    <property type="entry name" value="Glutaredoxin"/>
    <property type="match status" value="1"/>
</dbReference>
<evidence type="ECO:0000259" key="2">
    <source>
        <dbReference type="PROSITE" id="PS50405"/>
    </source>
</evidence>
<evidence type="ECO:0000256" key="1">
    <source>
        <dbReference type="SAM" id="MobiDB-lite"/>
    </source>
</evidence>
<reference evidence="4" key="2">
    <citation type="submission" date="2008-08" db="EMBL/GenBank/DDBJ databases">
        <authorList>
            <consortium name="Diatom Consortium"/>
            <person name="Grigoriev I."/>
            <person name="Grimwood J."/>
            <person name="Kuo A."/>
            <person name="Otillar R.P."/>
            <person name="Salamov A."/>
            <person name="Detter J.C."/>
            <person name="Lindquist E."/>
            <person name="Shapiro H."/>
            <person name="Lucas S."/>
            <person name="Glavina del Rio T."/>
            <person name="Pitluck S."/>
            <person name="Rokhsar D."/>
            <person name="Bowler C."/>
        </authorList>
    </citation>
    <scope>GENOME REANNOTATION</scope>
    <source>
        <strain evidence="4">CCAP 1055/1</strain>
    </source>
</reference>
<dbReference type="Proteomes" id="UP000000759">
    <property type="component" value="Chromosome 8"/>
</dbReference>
<feature type="region of interest" description="Disordered" evidence="1">
    <location>
        <begin position="310"/>
        <end position="331"/>
    </location>
</feature>
<sequence>MATAATSVTKSTIPKFRYLTAWFCPYLVPAMANKRAFSHKMWGAVCFLVVPAIDSAHRATLALEHHQGRVDYESVEALGWYQGDDEKNVTGTGKEWYYHWKADELLRVNPSALVPTLIPIDATTDTPIEERAVFESLVAIDYIDAVSGATGTDRLVSVDPYQAARSRIWTDRVNRDCCSPYYGVLVRKEDDERREHFATLVKGLTSFSRELEKTDGPVFLPDGQLSNVDLALIPWAFRYYVLQHYRGPDFAIPQTPALQPYHAWFDHVMNLERVQRTLPDKDRYLAHIFKYADGSARSRVANAVRRGVAAHELDDDKDESHPHTNETNTKP</sequence>
<feature type="domain" description="GST C-terminal" evidence="2">
    <location>
        <begin position="159"/>
        <end position="288"/>
    </location>
</feature>
<dbReference type="AlphaFoldDB" id="B7FZ32"/>
<dbReference type="PROSITE" id="PS50405">
    <property type="entry name" value="GST_CTER"/>
    <property type="match status" value="1"/>
</dbReference>
<dbReference type="EMBL" id="CM000611">
    <property type="protein sequence ID" value="EEC48272.1"/>
    <property type="molecule type" value="Genomic_DNA"/>
</dbReference>
<dbReference type="GO" id="GO:0005737">
    <property type="term" value="C:cytoplasm"/>
    <property type="evidence" value="ECO:0007669"/>
    <property type="project" value="TreeGrafter"/>
</dbReference>
<dbReference type="PANTHER" id="PTHR43968">
    <property type="match status" value="1"/>
</dbReference>